<evidence type="ECO:0000313" key="3">
    <source>
        <dbReference type="EMBL" id="PPK85633.1"/>
    </source>
</evidence>
<dbReference type="Gene3D" id="3.40.50.720">
    <property type="entry name" value="NAD(P)-binding Rossmann-like Domain"/>
    <property type="match status" value="1"/>
</dbReference>
<protein>
    <recommendedName>
        <fullName evidence="5">NAD(P)-dependent dehydrogenase (Short-subunit alcohol dehydrogenase family)</fullName>
    </recommendedName>
</protein>
<gene>
    <name evidence="3" type="ORF">CLV84_2536</name>
</gene>
<evidence type="ECO:0008006" key="5">
    <source>
        <dbReference type="Google" id="ProtNLM"/>
    </source>
</evidence>
<dbReference type="PRINTS" id="PR00080">
    <property type="entry name" value="SDRFAMILY"/>
</dbReference>
<dbReference type="RefSeq" id="WP_104420123.1">
    <property type="nucleotide sequence ID" value="NZ_PTJC01000006.1"/>
</dbReference>
<organism evidence="3 4">
    <name type="scientific">Neolewinella xylanilytica</name>
    <dbReference type="NCBI Taxonomy" id="1514080"/>
    <lineage>
        <taxon>Bacteria</taxon>
        <taxon>Pseudomonadati</taxon>
        <taxon>Bacteroidota</taxon>
        <taxon>Saprospiria</taxon>
        <taxon>Saprospirales</taxon>
        <taxon>Lewinellaceae</taxon>
        <taxon>Neolewinella</taxon>
    </lineage>
</organism>
<dbReference type="Pfam" id="PF00106">
    <property type="entry name" value="adh_short"/>
    <property type="match status" value="1"/>
</dbReference>
<name>A0A2S6I397_9BACT</name>
<dbReference type="InterPro" id="IPR050259">
    <property type="entry name" value="SDR"/>
</dbReference>
<comment type="caution">
    <text evidence="3">The sequence shown here is derived from an EMBL/GenBank/DDBJ whole genome shotgun (WGS) entry which is preliminary data.</text>
</comment>
<dbReference type="InterPro" id="IPR020904">
    <property type="entry name" value="Sc_DH/Rdtase_CS"/>
</dbReference>
<dbReference type="PANTHER" id="PTHR42879:SF2">
    <property type="entry name" value="3-OXOACYL-[ACYL-CARRIER-PROTEIN] REDUCTASE FABG"/>
    <property type="match status" value="1"/>
</dbReference>
<dbReference type="InterPro" id="IPR002347">
    <property type="entry name" value="SDR_fam"/>
</dbReference>
<accession>A0A2S6I397</accession>
<dbReference type="SUPFAM" id="SSF51735">
    <property type="entry name" value="NAD(P)-binding Rossmann-fold domains"/>
    <property type="match status" value="1"/>
</dbReference>
<dbReference type="GO" id="GO:0032787">
    <property type="term" value="P:monocarboxylic acid metabolic process"/>
    <property type="evidence" value="ECO:0007669"/>
    <property type="project" value="UniProtKB-ARBA"/>
</dbReference>
<dbReference type="OrthoDB" id="9803333at2"/>
<sequence>MNSKVTTVDELLETLTPPGQRGLPAGRIRNAIVTGGDTGIGRYTALTLAKDGCDVALTYAHHRDDAELTAEAIRRLGRRAVVQHMNLADAGAAGPAVDAMVRELGGLDVFVSNAGQMSMKVFPELELADLENLFRINTFGAVLAIQRGVRYMLGMDAERSGGKFEEIATMARKVLTGEIGSPRKTPGRVIVVTSVHEHVANPVDTVYTMSKHALGGFIKCAAYALAGTNVTINGIRPGEVSTPMNSAHPEDALHQQRKYIPAKRPGHPAEIASMVRYLASDETAFISGVSYDVDGGMSIGGPMASEGYQKAV</sequence>
<dbReference type="PANTHER" id="PTHR42879">
    <property type="entry name" value="3-OXOACYL-(ACYL-CARRIER-PROTEIN) REDUCTASE"/>
    <property type="match status" value="1"/>
</dbReference>
<dbReference type="AlphaFoldDB" id="A0A2S6I397"/>
<dbReference type="PRINTS" id="PR00081">
    <property type="entry name" value="GDHRDH"/>
</dbReference>
<reference evidence="3 4" key="1">
    <citation type="submission" date="2018-02" db="EMBL/GenBank/DDBJ databases">
        <title>Genomic Encyclopedia of Archaeal and Bacterial Type Strains, Phase II (KMG-II): from individual species to whole genera.</title>
        <authorList>
            <person name="Goeker M."/>
        </authorList>
    </citation>
    <scope>NUCLEOTIDE SEQUENCE [LARGE SCALE GENOMIC DNA]</scope>
    <source>
        <strain evidence="3 4">DSM 29526</strain>
    </source>
</reference>
<dbReference type="InterPro" id="IPR036291">
    <property type="entry name" value="NAD(P)-bd_dom_sf"/>
</dbReference>
<evidence type="ECO:0000313" key="4">
    <source>
        <dbReference type="Proteomes" id="UP000237662"/>
    </source>
</evidence>
<dbReference type="PROSITE" id="PS00061">
    <property type="entry name" value="ADH_SHORT"/>
    <property type="match status" value="1"/>
</dbReference>
<dbReference type="Proteomes" id="UP000237662">
    <property type="component" value="Unassembled WGS sequence"/>
</dbReference>
<dbReference type="EMBL" id="PTJC01000006">
    <property type="protein sequence ID" value="PPK85633.1"/>
    <property type="molecule type" value="Genomic_DNA"/>
</dbReference>
<dbReference type="CDD" id="cd05233">
    <property type="entry name" value="SDR_c"/>
    <property type="match status" value="1"/>
</dbReference>
<dbReference type="Pfam" id="PF13561">
    <property type="entry name" value="adh_short_C2"/>
    <property type="match status" value="1"/>
</dbReference>
<proteinExistence type="inferred from homology"/>
<comment type="similarity">
    <text evidence="1 2">Belongs to the short-chain dehydrogenases/reductases (SDR) family.</text>
</comment>
<evidence type="ECO:0000256" key="1">
    <source>
        <dbReference type="ARBA" id="ARBA00006484"/>
    </source>
</evidence>
<evidence type="ECO:0000256" key="2">
    <source>
        <dbReference type="RuleBase" id="RU000363"/>
    </source>
</evidence>
<keyword evidence="4" id="KW-1185">Reference proteome</keyword>